<sequence length="59" mass="6041">MEGQLQGHGIPVQNYRHGGAGGHSVAGLYIKGLHHAVGGGAQFEIVQIVRAALQQGVIG</sequence>
<comment type="caution">
    <text evidence="1">The sequence shown here is derived from an EMBL/GenBank/DDBJ whole genome shotgun (WGS) entry which is preliminary data.</text>
</comment>
<dbReference type="EMBL" id="VSSQ01088044">
    <property type="protein sequence ID" value="MPN34811.1"/>
    <property type="molecule type" value="Genomic_DNA"/>
</dbReference>
<name>A0A645H713_9ZZZZ</name>
<accession>A0A645H713</accession>
<reference evidence="1" key="1">
    <citation type="submission" date="2019-08" db="EMBL/GenBank/DDBJ databases">
        <authorList>
            <person name="Kucharzyk K."/>
            <person name="Murdoch R.W."/>
            <person name="Higgins S."/>
            <person name="Loffler F."/>
        </authorList>
    </citation>
    <scope>NUCLEOTIDE SEQUENCE</scope>
</reference>
<organism evidence="1">
    <name type="scientific">bioreactor metagenome</name>
    <dbReference type="NCBI Taxonomy" id="1076179"/>
    <lineage>
        <taxon>unclassified sequences</taxon>
        <taxon>metagenomes</taxon>
        <taxon>ecological metagenomes</taxon>
    </lineage>
</organism>
<gene>
    <name evidence="1" type="ORF">SDC9_182305</name>
</gene>
<evidence type="ECO:0000313" key="1">
    <source>
        <dbReference type="EMBL" id="MPN34811.1"/>
    </source>
</evidence>
<dbReference type="AlphaFoldDB" id="A0A645H713"/>
<protein>
    <submittedName>
        <fullName evidence="1">Uncharacterized protein</fullName>
    </submittedName>
</protein>
<proteinExistence type="predicted"/>